<dbReference type="Proteomes" id="UP001549204">
    <property type="component" value="Unassembled WGS sequence"/>
</dbReference>
<dbReference type="RefSeq" id="WP_354493918.1">
    <property type="nucleotide sequence ID" value="NZ_JBEPMC010000011.1"/>
</dbReference>
<evidence type="ECO:0000313" key="2">
    <source>
        <dbReference type="EMBL" id="MET3582374.1"/>
    </source>
</evidence>
<dbReference type="InterPro" id="IPR037401">
    <property type="entry name" value="SnoaL-like"/>
</dbReference>
<keyword evidence="3" id="KW-1185">Reference proteome</keyword>
<accession>A0ABV2GVP7</accession>
<feature type="domain" description="SnoaL-like" evidence="1">
    <location>
        <begin position="23"/>
        <end position="121"/>
    </location>
</feature>
<evidence type="ECO:0000313" key="3">
    <source>
        <dbReference type="Proteomes" id="UP001549204"/>
    </source>
</evidence>
<reference evidence="2 3" key="1">
    <citation type="submission" date="2024-06" db="EMBL/GenBank/DDBJ databases">
        <title>Genomic Encyclopedia of Type Strains, Phase IV (KMG-IV): sequencing the most valuable type-strain genomes for metagenomic binning, comparative biology and taxonomic classification.</title>
        <authorList>
            <person name="Goeker M."/>
        </authorList>
    </citation>
    <scope>NUCLEOTIDE SEQUENCE [LARGE SCALE GENOMIC DNA]</scope>
    <source>
        <strain evidence="2 3">DSM 100022</strain>
    </source>
</reference>
<dbReference type="InterPro" id="IPR032710">
    <property type="entry name" value="NTF2-like_dom_sf"/>
</dbReference>
<sequence>MTQELIMDRAANELSGQTAEIMRRFNDVFQRHDPSALAELVAEDCVIENTVPAPDGARYAGREACVGLWSAIATQAGTRFDVEETFVAGERATIRWRYFMADGNSIRGVNLMRVESGRIVEAMGYVKG</sequence>
<dbReference type="Gene3D" id="3.10.450.50">
    <property type="match status" value="1"/>
</dbReference>
<protein>
    <submittedName>
        <fullName evidence="2">Ketosteroid isomerase-like protein</fullName>
    </submittedName>
</protein>
<organism evidence="2 3">
    <name type="scientific">Mesorhizobium robiniae</name>
    <dbReference type="NCBI Taxonomy" id="559315"/>
    <lineage>
        <taxon>Bacteria</taxon>
        <taxon>Pseudomonadati</taxon>
        <taxon>Pseudomonadota</taxon>
        <taxon>Alphaproteobacteria</taxon>
        <taxon>Hyphomicrobiales</taxon>
        <taxon>Phyllobacteriaceae</taxon>
        <taxon>Mesorhizobium</taxon>
    </lineage>
</organism>
<evidence type="ECO:0000259" key="1">
    <source>
        <dbReference type="Pfam" id="PF12680"/>
    </source>
</evidence>
<dbReference type="SUPFAM" id="SSF54427">
    <property type="entry name" value="NTF2-like"/>
    <property type="match status" value="1"/>
</dbReference>
<name>A0ABV2GVP7_9HYPH</name>
<dbReference type="EMBL" id="JBEPMC010000011">
    <property type="protein sequence ID" value="MET3582374.1"/>
    <property type="molecule type" value="Genomic_DNA"/>
</dbReference>
<gene>
    <name evidence="2" type="ORF">ABID19_005433</name>
</gene>
<dbReference type="Pfam" id="PF12680">
    <property type="entry name" value="SnoaL_2"/>
    <property type="match status" value="1"/>
</dbReference>
<comment type="caution">
    <text evidence="2">The sequence shown here is derived from an EMBL/GenBank/DDBJ whole genome shotgun (WGS) entry which is preliminary data.</text>
</comment>
<proteinExistence type="predicted"/>